<evidence type="ECO:0000313" key="2">
    <source>
        <dbReference type="EMBL" id="RIB22396.1"/>
    </source>
</evidence>
<evidence type="ECO:0000313" key="3">
    <source>
        <dbReference type="Proteomes" id="UP000266673"/>
    </source>
</evidence>
<organism evidence="2 3">
    <name type="scientific">Gigaspora rosea</name>
    <dbReference type="NCBI Taxonomy" id="44941"/>
    <lineage>
        <taxon>Eukaryota</taxon>
        <taxon>Fungi</taxon>
        <taxon>Fungi incertae sedis</taxon>
        <taxon>Mucoromycota</taxon>
        <taxon>Glomeromycotina</taxon>
        <taxon>Glomeromycetes</taxon>
        <taxon>Diversisporales</taxon>
        <taxon>Gigasporaceae</taxon>
        <taxon>Gigaspora</taxon>
    </lineage>
</organism>
<name>A0A397VTN9_9GLOM</name>
<dbReference type="Proteomes" id="UP000266673">
    <property type="component" value="Unassembled WGS sequence"/>
</dbReference>
<protein>
    <submittedName>
        <fullName evidence="2">Concanavalin A-like lectin/glucanase domain-containing protein</fullName>
    </submittedName>
</protein>
<dbReference type="SUPFAM" id="SSF49899">
    <property type="entry name" value="Concanavalin A-like lectins/glucanases"/>
    <property type="match status" value="1"/>
</dbReference>
<keyword evidence="1" id="KW-1133">Transmembrane helix</keyword>
<accession>A0A397VTN9</accession>
<proteinExistence type="predicted"/>
<keyword evidence="3" id="KW-1185">Reference proteome</keyword>
<keyword evidence="1" id="KW-0812">Transmembrane</keyword>
<dbReference type="InterPro" id="IPR013320">
    <property type="entry name" value="ConA-like_dom_sf"/>
</dbReference>
<evidence type="ECO:0000256" key="1">
    <source>
        <dbReference type="SAM" id="Phobius"/>
    </source>
</evidence>
<comment type="caution">
    <text evidence="2">The sequence shown here is derived from an EMBL/GenBank/DDBJ whole genome shotgun (WGS) entry which is preliminary data.</text>
</comment>
<dbReference type="Pfam" id="PF13385">
    <property type="entry name" value="Laminin_G_3"/>
    <property type="match status" value="1"/>
</dbReference>
<sequence length="246" mass="28840">MTRINIFGQRQEQRTYRELITEPIIFTSRYGQIISHAELPVVKNELSITLKIYLESHGNGTEWYTVFYKGRAENSRTPALWLNPNKVPCPRFSITGNFDAGIDMNDYGFLLNRWYHIAYTLSNLDKRMNFYIDGEWVGSFSMTNIHWQSFIFNDDPLYIGRHLGWNGFTGQISNFRYYNFRLSHSEVLMDYSGEDPTKHNDNDESPKKSFVDSIIGFFLGMMVLAGGLFIHKIIIRRRYQTIPNPM</sequence>
<feature type="transmembrane region" description="Helical" evidence="1">
    <location>
        <begin position="210"/>
        <end position="230"/>
    </location>
</feature>
<keyword evidence="2" id="KW-0430">Lectin</keyword>
<dbReference type="EMBL" id="QKWP01000311">
    <property type="protein sequence ID" value="RIB22396.1"/>
    <property type="molecule type" value="Genomic_DNA"/>
</dbReference>
<dbReference type="GO" id="GO:0030246">
    <property type="term" value="F:carbohydrate binding"/>
    <property type="evidence" value="ECO:0007669"/>
    <property type="project" value="UniProtKB-KW"/>
</dbReference>
<gene>
    <name evidence="2" type="ORF">C2G38_1000435</name>
</gene>
<dbReference type="OrthoDB" id="2311784at2759"/>
<keyword evidence="1" id="KW-0472">Membrane</keyword>
<dbReference type="Gene3D" id="2.60.120.200">
    <property type="match status" value="1"/>
</dbReference>
<reference evidence="2 3" key="1">
    <citation type="submission" date="2018-06" db="EMBL/GenBank/DDBJ databases">
        <title>Comparative genomics reveals the genomic features of Rhizophagus irregularis, R. cerebriforme, R. diaphanum and Gigaspora rosea, and their symbiotic lifestyle signature.</title>
        <authorList>
            <person name="Morin E."/>
            <person name="San Clemente H."/>
            <person name="Chen E.C.H."/>
            <person name="De La Providencia I."/>
            <person name="Hainaut M."/>
            <person name="Kuo A."/>
            <person name="Kohler A."/>
            <person name="Murat C."/>
            <person name="Tang N."/>
            <person name="Roy S."/>
            <person name="Loubradou J."/>
            <person name="Henrissat B."/>
            <person name="Grigoriev I.V."/>
            <person name="Corradi N."/>
            <person name="Roux C."/>
            <person name="Martin F.M."/>
        </authorList>
    </citation>
    <scope>NUCLEOTIDE SEQUENCE [LARGE SCALE GENOMIC DNA]</scope>
    <source>
        <strain evidence="2 3">DAOM 194757</strain>
    </source>
</reference>
<dbReference type="AlphaFoldDB" id="A0A397VTN9"/>